<dbReference type="GO" id="GO:0000981">
    <property type="term" value="F:DNA-binding transcription factor activity, RNA polymerase II-specific"/>
    <property type="evidence" value="ECO:0007669"/>
    <property type="project" value="InterPro"/>
</dbReference>
<feature type="non-terminal residue" evidence="4">
    <location>
        <position position="1"/>
    </location>
</feature>
<evidence type="ECO:0000256" key="2">
    <source>
        <dbReference type="ARBA" id="ARBA00023242"/>
    </source>
</evidence>
<dbReference type="RefSeq" id="XP_024738722.1">
    <property type="nucleotide sequence ID" value="XM_024873072.1"/>
</dbReference>
<keyword evidence="2" id="KW-0539">Nucleus</keyword>
<dbReference type="PROSITE" id="PS50048">
    <property type="entry name" value="ZN2_CY6_FUNGAL_2"/>
    <property type="match status" value="1"/>
</dbReference>
<dbReference type="GO" id="GO:0008270">
    <property type="term" value="F:zinc ion binding"/>
    <property type="evidence" value="ECO:0007669"/>
    <property type="project" value="InterPro"/>
</dbReference>
<dbReference type="SUPFAM" id="SSF57701">
    <property type="entry name" value="Zn2/Cys6 DNA-binding domain"/>
    <property type="match status" value="1"/>
</dbReference>
<dbReference type="OrthoDB" id="5213892at2759"/>
<dbReference type="AlphaFoldDB" id="A0A2J6TFU8"/>
<dbReference type="CDD" id="cd00067">
    <property type="entry name" value="GAL4"/>
    <property type="match status" value="1"/>
</dbReference>
<organism evidence="4 5">
    <name type="scientific">Hyaloscypha bicolor E</name>
    <dbReference type="NCBI Taxonomy" id="1095630"/>
    <lineage>
        <taxon>Eukaryota</taxon>
        <taxon>Fungi</taxon>
        <taxon>Dikarya</taxon>
        <taxon>Ascomycota</taxon>
        <taxon>Pezizomycotina</taxon>
        <taxon>Leotiomycetes</taxon>
        <taxon>Helotiales</taxon>
        <taxon>Hyaloscyphaceae</taxon>
        <taxon>Hyaloscypha</taxon>
        <taxon>Hyaloscypha bicolor</taxon>
    </lineage>
</organism>
<dbReference type="InterPro" id="IPR021858">
    <property type="entry name" value="Fun_TF"/>
</dbReference>
<accession>A0A2J6TFU8</accession>
<gene>
    <name evidence="4" type="ORF">K444DRAFT_484470</name>
</gene>
<dbReference type="PANTHER" id="PTHR37534:SF26">
    <property type="entry name" value="TRANSCRIPTION FACTOR, PUTATIVE-RELATED"/>
    <property type="match status" value="1"/>
</dbReference>
<dbReference type="GeneID" id="36581152"/>
<dbReference type="InParanoid" id="A0A2J6TFU8"/>
<dbReference type="Gene3D" id="4.10.240.10">
    <property type="entry name" value="Zn(2)-C6 fungal-type DNA-binding domain"/>
    <property type="match status" value="1"/>
</dbReference>
<dbReference type="PANTHER" id="PTHR37534">
    <property type="entry name" value="TRANSCRIPTIONAL ACTIVATOR PROTEIN UGA3"/>
    <property type="match status" value="1"/>
</dbReference>
<evidence type="ECO:0000313" key="4">
    <source>
        <dbReference type="EMBL" id="PMD61818.1"/>
    </source>
</evidence>
<evidence type="ECO:0000256" key="1">
    <source>
        <dbReference type="ARBA" id="ARBA00004123"/>
    </source>
</evidence>
<feature type="domain" description="Zn(2)-C6 fungal-type" evidence="3">
    <location>
        <begin position="5"/>
        <end position="33"/>
    </location>
</feature>
<dbReference type="GO" id="GO:0045944">
    <property type="term" value="P:positive regulation of transcription by RNA polymerase II"/>
    <property type="evidence" value="ECO:0007669"/>
    <property type="project" value="TreeGrafter"/>
</dbReference>
<proteinExistence type="predicted"/>
<dbReference type="Proteomes" id="UP000235371">
    <property type="component" value="Unassembled WGS sequence"/>
</dbReference>
<dbReference type="GO" id="GO:0000976">
    <property type="term" value="F:transcription cis-regulatory region binding"/>
    <property type="evidence" value="ECO:0007669"/>
    <property type="project" value="TreeGrafter"/>
</dbReference>
<dbReference type="EMBL" id="KZ613786">
    <property type="protein sequence ID" value="PMD61818.1"/>
    <property type="molecule type" value="Genomic_DNA"/>
</dbReference>
<dbReference type="InterPro" id="IPR001138">
    <property type="entry name" value="Zn2Cys6_DnaBD"/>
</dbReference>
<feature type="non-terminal residue" evidence="4">
    <location>
        <position position="534"/>
    </location>
</feature>
<evidence type="ECO:0000313" key="5">
    <source>
        <dbReference type="Proteomes" id="UP000235371"/>
    </source>
</evidence>
<name>A0A2J6TFU8_9HELO</name>
<dbReference type="GO" id="GO:0005634">
    <property type="term" value="C:nucleus"/>
    <property type="evidence" value="ECO:0007669"/>
    <property type="project" value="UniProtKB-SubCell"/>
</dbReference>
<protein>
    <recommendedName>
        <fullName evidence="3">Zn(2)-C6 fungal-type domain-containing protein</fullName>
    </recommendedName>
</protein>
<dbReference type="Pfam" id="PF00172">
    <property type="entry name" value="Zn_clus"/>
    <property type="match status" value="1"/>
</dbReference>
<dbReference type="PROSITE" id="PS00463">
    <property type="entry name" value="ZN2_CY6_FUNGAL_1"/>
    <property type="match status" value="1"/>
</dbReference>
<dbReference type="InterPro" id="IPR036864">
    <property type="entry name" value="Zn2-C6_fun-type_DNA-bd_sf"/>
</dbReference>
<comment type="subcellular location">
    <subcellularLocation>
        <location evidence="1">Nucleus</location>
    </subcellularLocation>
</comment>
<keyword evidence="5" id="KW-1185">Reference proteome</keyword>
<dbReference type="STRING" id="1095630.A0A2J6TFU8"/>
<dbReference type="Pfam" id="PF11951">
    <property type="entry name" value="Fungal_trans_2"/>
    <property type="match status" value="1"/>
</dbReference>
<reference evidence="4 5" key="1">
    <citation type="submission" date="2016-04" db="EMBL/GenBank/DDBJ databases">
        <title>A degradative enzymes factory behind the ericoid mycorrhizal symbiosis.</title>
        <authorList>
            <consortium name="DOE Joint Genome Institute"/>
            <person name="Martino E."/>
            <person name="Morin E."/>
            <person name="Grelet G."/>
            <person name="Kuo A."/>
            <person name="Kohler A."/>
            <person name="Daghino S."/>
            <person name="Barry K."/>
            <person name="Choi C."/>
            <person name="Cichocki N."/>
            <person name="Clum A."/>
            <person name="Copeland A."/>
            <person name="Hainaut M."/>
            <person name="Haridas S."/>
            <person name="Labutti K."/>
            <person name="Lindquist E."/>
            <person name="Lipzen A."/>
            <person name="Khouja H.-R."/>
            <person name="Murat C."/>
            <person name="Ohm R."/>
            <person name="Olson A."/>
            <person name="Spatafora J."/>
            <person name="Veneault-Fourrey C."/>
            <person name="Henrissat B."/>
            <person name="Grigoriev I."/>
            <person name="Martin F."/>
            <person name="Perotto S."/>
        </authorList>
    </citation>
    <scope>NUCLEOTIDE SEQUENCE [LARGE SCALE GENOMIC DNA]</scope>
    <source>
        <strain evidence="4 5">E</strain>
    </source>
</reference>
<dbReference type="SMART" id="SM00066">
    <property type="entry name" value="GAL4"/>
    <property type="match status" value="1"/>
</dbReference>
<sequence>RSLHGCWTCRVRRKKCDELHPLCSNCTGLNLSCDGYGPRPAWLDGGVLEKSQAVRIKRIVKQTIKRRSRNLSGPVPFPEISTLPTALPTSSVSSEEDSTSESVVCSTTSGIDIPMSWDPSYNACRSFCRNEAALLMHYLDQAFYSRDRFVAFGSDRLYTQFPFHNSSANGTGRGWLLTLLTGDETIYFATLAFSQYHRDSKFSRKRPSLFENLRPSERVDYYIFALKELQLRLGEAHTWIGSEGMLRSIKALACILQFVFLEVFSSNSSSDWSVHLRAATALLPPLVQTRDHFAIELLLGAFLWLDILAHVSTRAKLSSQFNHEVLLERGNIQLERLFGCKNWAMLLIFKVSQLDNWKRECEENRKLNVAELVRQGVKIEAALNQGLAGILSQNTSQMRTSSNFTPEDQCSAITEVFALAALTYLHVVVSGAHPDQPEINDSVARAMDALGALRDRKLLARVVWPACVTGCMVSEDKQNTFRDLVAVECFAQGVLGTLPQAHEIVEHCWKEREAGAGNCEWFSAVKSIGLHLPL</sequence>
<evidence type="ECO:0000259" key="3">
    <source>
        <dbReference type="PROSITE" id="PS50048"/>
    </source>
</evidence>